<dbReference type="Pfam" id="PF03243">
    <property type="entry name" value="MerB"/>
    <property type="match status" value="1"/>
</dbReference>
<sequence>IRKAIMRQDHMERGLQNLLREFPLQSRVMNEPEPVQKIYAEIIRFWVLHAHPPLAQNFPEIPLQRLRMLDAVAISPEGLIGAYPFSAKETPIRVSNGKHQSIFAMCAIDALAIPFLWNAPIEIESACHDCAVAIKWGLDPNGDSPDIIGAPCVAMGHLDGKTCAEQPACSGLCTGIYFLCTACARNLTMAIYPLQEAQYISQMFFGFQVALLQKFQYLQGDLP</sequence>
<accession>A0A1C2I3A5</accession>
<comment type="caution">
    <text evidence="1">The sequence shown here is derived from an EMBL/GenBank/DDBJ whole genome shotgun (WGS) entry which is preliminary data.</text>
</comment>
<dbReference type="Gene3D" id="3.30.450.410">
    <property type="match status" value="1"/>
</dbReference>
<dbReference type="RefSeq" id="WP_065980337.1">
    <property type="nucleotide sequence ID" value="NZ_LWRY01000163.1"/>
</dbReference>
<keyword evidence="2" id="KW-1185">Reference proteome</keyword>
<name>A0A1C2I3A5_ACITH</name>
<proteinExistence type="predicted"/>
<dbReference type="InterPro" id="IPR004927">
    <property type="entry name" value="MerB"/>
</dbReference>
<dbReference type="Proteomes" id="UP000095008">
    <property type="component" value="Unassembled WGS sequence"/>
</dbReference>
<dbReference type="InterPro" id="IPR053717">
    <property type="entry name" value="MerB_lyase_sf"/>
</dbReference>
<evidence type="ECO:0000313" key="2">
    <source>
        <dbReference type="Proteomes" id="UP000095008"/>
    </source>
</evidence>
<organism evidence="1 2">
    <name type="scientific">Acidithiobacillus thiooxidans</name>
    <name type="common">Thiobacillus thiooxidans</name>
    <dbReference type="NCBI Taxonomy" id="930"/>
    <lineage>
        <taxon>Bacteria</taxon>
        <taxon>Pseudomonadati</taxon>
        <taxon>Pseudomonadota</taxon>
        <taxon>Acidithiobacillia</taxon>
        <taxon>Acidithiobacillales</taxon>
        <taxon>Acidithiobacillaceae</taxon>
        <taxon>Acidithiobacillus</taxon>
    </lineage>
</organism>
<reference evidence="1" key="1">
    <citation type="journal article" date="2016" name="Int. J. Mol. Sci.">
        <title>Comparative genomics of the extreme acidophile Acidithiobacillus thiooxidans reveals intraspecific divergence and niche adaptation.</title>
        <authorList>
            <person name="Zhang X."/>
            <person name="Feng X."/>
            <person name="Tao J."/>
            <person name="Ma L."/>
            <person name="Xiao Y."/>
            <person name="Liang Y."/>
            <person name="Liu X."/>
            <person name="Yin H."/>
        </authorList>
    </citation>
    <scope>NUCLEOTIDE SEQUENCE [LARGE SCALE GENOMIC DNA]</scope>
    <source>
        <strain evidence="1">DXS-W</strain>
    </source>
</reference>
<dbReference type="SUPFAM" id="SSF160387">
    <property type="entry name" value="NosL/MerB-like"/>
    <property type="match status" value="1"/>
</dbReference>
<dbReference type="GO" id="GO:0018836">
    <property type="term" value="F:alkylmercury lyase activity"/>
    <property type="evidence" value="ECO:0007669"/>
    <property type="project" value="InterPro"/>
</dbReference>
<dbReference type="AlphaFoldDB" id="A0A1C2I3A5"/>
<dbReference type="EMBL" id="LWRY01000163">
    <property type="protein sequence ID" value="OCX70488.1"/>
    <property type="molecule type" value="Genomic_DNA"/>
</dbReference>
<evidence type="ECO:0000313" key="1">
    <source>
        <dbReference type="EMBL" id="OCX70488.1"/>
    </source>
</evidence>
<feature type="non-terminal residue" evidence="1">
    <location>
        <position position="1"/>
    </location>
</feature>
<gene>
    <name evidence="1" type="ORF">A6M23_13895</name>
</gene>
<protein>
    <submittedName>
        <fullName evidence="1">Uncharacterized protein</fullName>
    </submittedName>
</protein>